<dbReference type="InterPro" id="IPR050446">
    <property type="entry name" value="FAD-oxidoreductase/Apoptosis"/>
</dbReference>
<dbReference type="PRINTS" id="PR00469">
    <property type="entry name" value="PNDRDTASEII"/>
</dbReference>
<reference evidence="7 8" key="1">
    <citation type="submission" date="2024-10" db="EMBL/GenBank/DDBJ databases">
        <title>The Natural Products Discovery Center: Release of the First 8490 Sequenced Strains for Exploring Actinobacteria Biosynthetic Diversity.</title>
        <authorList>
            <person name="Kalkreuter E."/>
            <person name="Kautsar S.A."/>
            <person name="Yang D."/>
            <person name="Bader C.D."/>
            <person name="Teijaro C.N."/>
            <person name="Fluegel L."/>
            <person name="Davis C.M."/>
            <person name="Simpson J.R."/>
            <person name="Lauterbach L."/>
            <person name="Steele A.D."/>
            <person name="Gui C."/>
            <person name="Meng S."/>
            <person name="Li G."/>
            <person name="Viehrig K."/>
            <person name="Ye F."/>
            <person name="Su P."/>
            <person name="Kiefer A.F."/>
            <person name="Nichols A."/>
            <person name="Cepeda A.J."/>
            <person name="Yan W."/>
            <person name="Fan B."/>
            <person name="Jiang Y."/>
            <person name="Adhikari A."/>
            <person name="Zheng C.-J."/>
            <person name="Schuster L."/>
            <person name="Cowan T.M."/>
            <person name="Smanski M.J."/>
            <person name="Chevrette M.G."/>
            <person name="De Carvalho L.P.S."/>
            <person name="Shen B."/>
        </authorList>
    </citation>
    <scope>NUCLEOTIDE SEQUENCE [LARGE SCALE GENOMIC DNA]</scope>
    <source>
        <strain evidence="7 8">NPDC000087</strain>
    </source>
</reference>
<dbReference type="InterPro" id="IPR023753">
    <property type="entry name" value="FAD/NAD-binding_dom"/>
</dbReference>
<protein>
    <submittedName>
        <fullName evidence="7">NAD(P)/FAD-dependent oxidoreductase</fullName>
    </submittedName>
</protein>
<dbReference type="SUPFAM" id="SSF55424">
    <property type="entry name" value="FAD/NAD-linked reductases, dimerisation (C-terminal) domain"/>
    <property type="match status" value="1"/>
</dbReference>
<proteinExistence type="predicted"/>
<name>A0ABW6W7C1_9ACTN</name>
<evidence type="ECO:0000256" key="4">
    <source>
        <dbReference type="ARBA" id="ARBA00023002"/>
    </source>
</evidence>
<dbReference type="Pfam" id="PF14759">
    <property type="entry name" value="Reductase_C"/>
    <property type="match status" value="1"/>
</dbReference>
<accession>A0ABW6W7C1</accession>
<feature type="domain" description="Reductase C-terminal" evidence="6">
    <location>
        <begin position="314"/>
        <end position="399"/>
    </location>
</feature>
<dbReference type="InterPro" id="IPR016156">
    <property type="entry name" value="FAD/NAD-linked_Rdtase_dimer_sf"/>
</dbReference>
<sequence>MIDDRTFVIVGAGLAGAKAAETLRSEGFPGRVVLLGEETERPYERPPLSKGMLLGTAERGSVYVHAADWYRRHDVDLRTSTPVRALDRTAREVRLADDSTIGYDRLLLATGAEPRRLPIPGDVTYLRTLQDSDRLAANLHEGARLVIVGAGWIGLEIAAAARERGAAVTVIETAPLPLHRVLGDRLAASFAALHAAHGVVFHFGRQAAEFRPDGVVLDDGTVCPADTVLVAVGVRPRTDLAEAAGLAVDDGVPVDSRLRTNDPFIFAAGDIAAVDNVLLGHRVRVEHWAAAIDTGEAAARAMLGQEVAYDRVPYFFTDQYDLGMEFAGWIPPGTDPELVIRGDLAAREYVAFWHDKGRVLAGMNVNVWDVNESIQDLVRSGVEVDPARMADPGVPLAELTQ</sequence>
<feature type="domain" description="FAD/NAD(P)-binding" evidence="5">
    <location>
        <begin position="7"/>
        <end position="295"/>
    </location>
</feature>
<keyword evidence="8" id="KW-1185">Reference proteome</keyword>
<keyword evidence="4" id="KW-0560">Oxidoreductase</keyword>
<evidence type="ECO:0000256" key="2">
    <source>
        <dbReference type="ARBA" id="ARBA00022630"/>
    </source>
</evidence>
<dbReference type="EMBL" id="JBIAZU010000001">
    <property type="protein sequence ID" value="MFF5289192.1"/>
    <property type="molecule type" value="Genomic_DNA"/>
</dbReference>
<keyword evidence="2" id="KW-0285">Flavoprotein</keyword>
<dbReference type="RefSeq" id="WP_020509537.1">
    <property type="nucleotide sequence ID" value="NZ_JBIAZU010000001.1"/>
</dbReference>
<dbReference type="PANTHER" id="PTHR43557:SF2">
    <property type="entry name" value="RIESKE DOMAIN-CONTAINING PROTEIN-RELATED"/>
    <property type="match status" value="1"/>
</dbReference>
<evidence type="ECO:0000256" key="1">
    <source>
        <dbReference type="ARBA" id="ARBA00001974"/>
    </source>
</evidence>
<comment type="caution">
    <text evidence="7">The sequence shown here is derived from an EMBL/GenBank/DDBJ whole genome shotgun (WGS) entry which is preliminary data.</text>
</comment>
<evidence type="ECO:0000259" key="6">
    <source>
        <dbReference type="Pfam" id="PF14759"/>
    </source>
</evidence>
<dbReference type="PANTHER" id="PTHR43557">
    <property type="entry name" value="APOPTOSIS-INDUCING FACTOR 1"/>
    <property type="match status" value="1"/>
</dbReference>
<evidence type="ECO:0000256" key="3">
    <source>
        <dbReference type="ARBA" id="ARBA00022827"/>
    </source>
</evidence>
<evidence type="ECO:0000313" key="8">
    <source>
        <dbReference type="Proteomes" id="UP001602245"/>
    </source>
</evidence>
<evidence type="ECO:0000313" key="7">
    <source>
        <dbReference type="EMBL" id="MFF5289192.1"/>
    </source>
</evidence>
<dbReference type="InterPro" id="IPR028202">
    <property type="entry name" value="Reductase_C"/>
</dbReference>
<comment type="cofactor">
    <cofactor evidence="1">
        <name>FAD</name>
        <dbReference type="ChEBI" id="CHEBI:57692"/>
    </cofactor>
</comment>
<dbReference type="Pfam" id="PF07992">
    <property type="entry name" value="Pyr_redox_2"/>
    <property type="match status" value="1"/>
</dbReference>
<keyword evidence="3" id="KW-0274">FAD</keyword>
<dbReference type="SUPFAM" id="SSF51905">
    <property type="entry name" value="FAD/NAD(P)-binding domain"/>
    <property type="match status" value="2"/>
</dbReference>
<gene>
    <name evidence="7" type="ORF">ACFY35_07130</name>
</gene>
<organism evidence="7 8">
    <name type="scientific">Paractinoplanes globisporus</name>
    <dbReference type="NCBI Taxonomy" id="113565"/>
    <lineage>
        <taxon>Bacteria</taxon>
        <taxon>Bacillati</taxon>
        <taxon>Actinomycetota</taxon>
        <taxon>Actinomycetes</taxon>
        <taxon>Micromonosporales</taxon>
        <taxon>Micromonosporaceae</taxon>
        <taxon>Paractinoplanes</taxon>
    </lineage>
</organism>
<dbReference type="Gene3D" id="3.50.50.60">
    <property type="entry name" value="FAD/NAD(P)-binding domain"/>
    <property type="match status" value="2"/>
</dbReference>
<dbReference type="PRINTS" id="PR00368">
    <property type="entry name" value="FADPNR"/>
</dbReference>
<evidence type="ECO:0000259" key="5">
    <source>
        <dbReference type="Pfam" id="PF07992"/>
    </source>
</evidence>
<dbReference type="InterPro" id="IPR036188">
    <property type="entry name" value="FAD/NAD-bd_sf"/>
</dbReference>
<dbReference type="Gene3D" id="3.30.390.30">
    <property type="match status" value="1"/>
</dbReference>
<dbReference type="Proteomes" id="UP001602245">
    <property type="component" value="Unassembled WGS sequence"/>
</dbReference>